<organism evidence="1">
    <name type="scientific">bioreactor metagenome</name>
    <dbReference type="NCBI Taxonomy" id="1076179"/>
    <lineage>
        <taxon>unclassified sequences</taxon>
        <taxon>metagenomes</taxon>
        <taxon>ecological metagenomes</taxon>
    </lineage>
</organism>
<dbReference type="AlphaFoldDB" id="A0A644ZXN7"/>
<gene>
    <name evidence="1" type="ORF">SDC9_89009</name>
</gene>
<sequence length="129" mass="14228">MSKIFISYKALKEDSTPSITISGEFTPTWFEVFRDVVPLRIISGIAFGLEPWLLFGAMEIEGSSMESALITFVVEIALNWSPSNVLAAPVKVLLSLSKYPVTTAFSMKFMLSCKTTTAGMFSTLYSFDS</sequence>
<protein>
    <submittedName>
        <fullName evidence="1">Uncharacterized protein</fullName>
    </submittedName>
</protein>
<proteinExistence type="predicted"/>
<name>A0A644ZXN7_9ZZZZ</name>
<accession>A0A644ZXN7</accession>
<evidence type="ECO:0000313" key="1">
    <source>
        <dbReference type="EMBL" id="MPM42344.1"/>
    </source>
</evidence>
<comment type="caution">
    <text evidence="1">The sequence shown here is derived from an EMBL/GenBank/DDBJ whole genome shotgun (WGS) entry which is preliminary data.</text>
</comment>
<dbReference type="EMBL" id="VSSQ01009695">
    <property type="protein sequence ID" value="MPM42344.1"/>
    <property type="molecule type" value="Genomic_DNA"/>
</dbReference>
<reference evidence="1" key="1">
    <citation type="submission" date="2019-08" db="EMBL/GenBank/DDBJ databases">
        <authorList>
            <person name="Kucharzyk K."/>
            <person name="Murdoch R.W."/>
            <person name="Higgins S."/>
            <person name="Loffler F."/>
        </authorList>
    </citation>
    <scope>NUCLEOTIDE SEQUENCE</scope>
</reference>